<evidence type="ECO:0000313" key="1">
    <source>
        <dbReference type="EMBL" id="OSS44686.1"/>
    </source>
</evidence>
<dbReference type="AlphaFoldDB" id="A0A1Y2LL83"/>
<proteinExistence type="predicted"/>
<reference evidence="1 2" key="1">
    <citation type="journal article" date="2017" name="Genome Announc.">
        <title>Genome sequence of the saprophytic ascomycete Epicoccum nigrum ICMP 19927 strain isolated from New Zealand.</title>
        <authorList>
            <person name="Fokin M."/>
            <person name="Fleetwood D."/>
            <person name="Weir B.S."/>
            <person name="Villas-Boas S.G."/>
        </authorList>
    </citation>
    <scope>NUCLEOTIDE SEQUENCE [LARGE SCALE GENOMIC DNA]</scope>
    <source>
        <strain evidence="1 2">ICMP 19927</strain>
    </source>
</reference>
<name>A0A1Y2LL83_EPING</name>
<organism evidence="1 2">
    <name type="scientific">Epicoccum nigrum</name>
    <name type="common">Soil fungus</name>
    <name type="synonym">Epicoccum purpurascens</name>
    <dbReference type="NCBI Taxonomy" id="105696"/>
    <lineage>
        <taxon>Eukaryota</taxon>
        <taxon>Fungi</taxon>
        <taxon>Dikarya</taxon>
        <taxon>Ascomycota</taxon>
        <taxon>Pezizomycotina</taxon>
        <taxon>Dothideomycetes</taxon>
        <taxon>Pleosporomycetidae</taxon>
        <taxon>Pleosporales</taxon>
        <taxon>Pleosporineae</taxon>
        <taxon>Didymellaceae</taxon>
        <taxon>Epicoccum</taxon>
    </lineage>
</organism>
<dbReference type="EMBL" id="KZ107856">
    <property type="protein sequence ID" value="OSS44686.1"/>
    <property type="molecule type" value="Genomic_DNA"/>
</dbReference>
<protein>
    <submittedName>
        <fullName evidence="1">Uncharacterized protein</fullName>
    </submittedName>
</protein>
<sequence>MGCSRLYAPLVSLVHASLSVFIVGYCRRARHVLSRPSSLLVVELVLQFDPRSERPKERRDHVEAAFLDQVLTSALLLHLVLAPHGRQIGQLIPGDLGNFFSRPWLKVCVHWYAAEDVQHHALLAHGNGDLLHLILRQHQPCFFQVVACLLPHLSHGAVQVVLLLVDLAAGKAPLGALLPAFDQHGVCHVLVQHDGAANGHAGLVGEELVVGLLVQGGRVGGEERTVLEHELRELAQVHRGQAVRVQRADEVFVEPLCFFDLEANALDGEQLLLRQVDDEADAQIVQPLNERHLGVCVCSGHVGRCRAACSGHTCL</sequence>
<dbReference type="InParanoid" id="A0A1Y2LL83"/>
<accession>A0A1Y2LL83</accession>
<keyword evidence="2" id="KW-1185">Reference proteome</keyword>
<dbReference type="Proteomes" id="UP000193240">
    <property type="component" value="Unassembled WGS sequence"/>
</dbReference>
<evidence type="ECO:0000313" key="2">
    <source>
        <dbReference type="Proteomes" id="UP000193240"/>
    </source>
</evidence>
<gene>
    <name evidence="1" type="ORF">B5807_10585</name>
</gene>